<sequence length="215" mass="24945">MDDDRETISFVFKDWEQIHPLPLQSSSFQAHACSEGEARERPPSMGWEVVLRQETLYADDYSIFPPRDHEGLDISFHGEQRQGRQEQEVAEEEPELSTPRPSDSRLRVTGCVLKQLRFGFEFLCSKNFRIVSSVCSRVLRRVTIWSFPSATGVAAALLLSLLYVSVRWWRRRIQLGKLDRLILLVREQDQKISRLSQQIEVITAHHRAPTLRKAD</sequence>
<dbReference type="PANTHER" id="PTHR37206:SF4">
    <property type="entry name" value="TRANSMEMBRANE PROTEIN"/>
    <property type="match status" value="1"/>
</dbReference>
<gene>
    <name evidence="3" type="ORF">NE237_020656</name>
</gene>
<evidence type="ECO:0000256" key="2">
    <source>
        <dbReference type="SAM" id="Phobius"/>
    </source>
</evidence>
<proteinExistence type="predicted"/>
<evidence type="ECO:0000313" key="3">
    <source>
        <dbReference type="EMBL" id="KAJ4960746.1"/>
    </source>
</evidence>
<organism evidence="3 4">
    <name type="scientific">Protea cynaroides</name>
    <dbReference type="NCBI Taxonomy" id="273540"/>
    <lineage>
        <taxon>Eukaryota</taxon>
        <taxon>Viridiplantae</taxon>
        <taxon>Streptophyta</taxon>
        <taxon>Embryophyta</taxon>
        <taxon>Tracheophyta</taxon>
        <taxon>Spermatophyta</taxon>
        <taxon>Magnoliopsida</taxon>
        <taxon>Proteales</taxon>
        <taxon>Proteaceae</taxon>
        <taxon>Protea</taxon>
    </lineage>
</organism>
<accession>A0A9Q0H8U1</accession>
<comment type="caution">
    <text evidence="3">The sequence shown here is derived from an EMBL/GenBank/DDBJ whole genome shotgun (WGS) entry which is preliminary data.</text>
</comment>
<protein>
    <submittedName>
        <fullName evidence="3">Uncharacterized protein</fullName>
    </submittedName>
</protein>
<feature type="transmembrane region" description="Helical" evidence="2">
    <location>
        <begin position="142"/>
        <end position="164"/>
    </location>
</feature>
<evidence type="ECO:0000313" key="4">
    <source>
        <dbReference type="Proteomes" id="UP001141806"/>
    </source>
</evidence>
<reference evidence="3" key="1">
    <citation type="journal article" date="2023" name="Plant J.">
        <title>The genome of the king protea, Protea cynaroides.</title>
        <authorList>
            <person name="Chang J."/>
            <person name="Duong T.A."/>
            <person name="Schoeman C."/>
            <person name="Ma X."/>
            <person name="Roodt D."/>
            <person name="Barker N."/>
            <person name="Li Z."/>
            <person name="Van de Peer Y."/>
            <person name="Mizrachi E."/>
        </authorList>
    </citation>
    <scope>NUCLEOTIDE SEQUENCE</scope>
    <source>
        <tissue evidence="3">Young leaves</tissue>
    </source>
</reference>
<dbReference type="OrthoDB" id="734536at2759"/>
<dbReference type="AlphaFoldDB" id="A0A9Q0H8U1"/>
<dbReference type="PANTHER" id="PTHR37206">
    <property type="entry name" value="TRANSMEMBRANE PROTEIN"/>
    <property type="match status" value="1"/>
</dbReference>
<dbReference type="Proteomes" id="UP001141806">
    <property type="component" value="Unassembled WGS sequence"/>
</dbReference>
<keyword evidence="2" id="KW-0812">Transmembrane</keyword>
<keyword evidence="2" id="KW-0472">Membrane</keyword>
<keyword evidence="4" id="KW-1185">Reference proteome</keyword>
<feature type="region of interest" description="Disordered" evidence="1">
    <location>
        <begin position="83"/>
        <end position="103"/>
    </location>
</feature>
<evidence type="ECO:0000256" key="1">
    <source>
        <dbReference type="SAM" id="MobiDB-lite"/>
    </source>
</evidence>
<keyword evidence="2" id="KW-1133">Transmembrane helix</keyword>
<dbReference type="EMBL" id="JAMYWD010000009">
    <property type="protein sequence ID" value="KAJ4960746.1"/>
    <property type="molecule type" value="Genomic_DNA"/>
</dbReference>
<name>A0A9Q0H8U1_9MAGN</name>